<dbReference type="InterPro" id="IPR012657">
    <property type="entry name" value="23S_rRNA-intervening_sequence"/>
</dbReference>
<dbReference type="RefSeq" id="WP_077753802.1">
    <property type="nucleotide sequence ID" value="NZ_CP014782.1"/>
</dbReference>
<dbReference type="PANTHER" id="PTHR38471:SF2">
    <property type="entry name" value="FOUR HELIX BUNDLE PROTEIN"/>
    <property type="match status" value="1"/>
</dbReference>
<reference evidence="1 2" key="1">
    <citation type="submission" date="2016-03" db="EMBL/GenBank/DDBJ databases">
        <title>Complete genome sequence of Shewanella psychrophila WP2, a deep sea bacterium isolated from west Pacific sediment.</title>
        <authorList>
            <person name="Xu G."/>
            <person name="Jian H."/>
        </authorList>
    </citation>
    <scope>NUCLEOTIDE SEQUENCE [LARGE SCALE GENOMIC DNA]</scope>
    <source>
        <strain evidence="1 2">WP2</strain>
    </source>
</reference>
<accession>A0A1S6HTE2</accession>
<dbReference type="KEGG" id="spsw:Sps_03702"/>
<dbReference type="PANTHER" id="PTHR38471">
    <property type="entry name" value="FOUR HELIX BUNDLE PROTEIN"/>
    <property type="match status" value="1"/>
</dbReference>
<sequence length="115" mass="13275">MKYEQLEVWQRSFSLSVRIYRLFSESRDFGFKDQICRSGLSVPSNIAEGMERESDREKARFLSIAKGSIGELKTQIMIAEEIQYISSNESSVLASECEQISKMLGSFIKTLRKKY</sequence>
<keyword evidence="2" id="KW-1185">Reference proteome</keyword>
<dbReference type="Proteomes" id="UP000189545">
    <property type="component" value="Chromosome"/>
</dbReference>
<dbReference type="SUPFAM" id="SSF158446">
    <property type="entry name" value="IVS-encoded protein-like"/>
    <property type="match status" value="1"/>
</dbReference>
<gene>
    <name evidence="1" type="ORF">Sps_03702</name>
</gene>
<dbReference type="Gene3D" id="1.20.1440.60">
    <property type="entry name" value="23S rRNA-intervening sequence"/>
    <property type="match status" value="1"/>
</dbReference>
<dbReference type="OrthoDB" id="160990at2"/>
<organism evidence="1 2">
    <name type="scientific">Shewanella psychrophila</name>
    <dbReference type="NCBI Taxonomy" id="225848"/>
    <lineage>
        <taxon>Bacteria</taxon>
        <taxon>Pseudomonadati</taxon>
        <taxon>Pseudomonadota</taxon>
        <taxon>Gammaproteobacteria</taxon>
        <taxon>Alteromonadales</taxon>
        <taxon>Shewanellaceae</taxon>
        <taxon>Shewanella</taxon>
    </lineage>
</organism>
<proteinExistence type="predicted"/>
<protein>
    <submittedName>
        <fullName evidence="1">Four helix bundle protein</fullName>
    </submittedName>
</protein>
<dbReference type="NCBIfam" id="TIGR02436">
    <property type="entry name" value="four helix bundle protein"/>
    <property type="match status" value="1"/>
</dbReference>
<name>A0A1S6HTE2_9GAMM</name>
<dbReference type="STRING" id="225848.Sps_03702"/>
<dbReference type="EMBL" id="CP014782">
    <property type="protein sequence ID" value="AQS38820.1"/>
    <property type="molecule type" value="Genomic_DNA"/>
</dbReference>
<evidence type="ECO:0000313" key="1">
    <source>
        <dbReference type="EMBL" id="AQS38820.1"/>
    </source>
</evidence>
<dbReference type="NCBIfam" id="NF008912">
    <property type="entry name" value="PRK12275.1-6"/>
    <property type="match status" value="1"/>
</dbReference>
<dbReference type="AlphaFoldDB" id="A0A1S6HTE2"/>
<dbReference type="InterPro" id="IPR036583">
    <property type="entry name" value="23S_rRNA_IVS_sf"/>
</dbReference>
<dbReference type="Pfam" id="PF05635">
    <property type="entry name" value="23S_rRNA_IVP"/>
    <property type="match status" value="1"/>
</dbReference>
<dbReference type="CDD" id="cd16377">
    <property type="entry name" value="23S_rRNA_IVP_like"/>
    <property type="match status" value="1"/>
</dbReference>
<evidence type="ECO:0000313" key="2">
    <source>
        <dbReference type="Proteomes" id="UP000189545"/>
    </source>
</evidence>